<dbReference type="VEuPathDB" id="FungiDB:FUN_002834"/>
<evidence type="ECO:0000313" key="2">
    <source>
        <dbReference type="Proteomes" id="UP000234323"/>
    </source>
</evidence>
<dbReference type="VEuPathDB" id="FungiDB:RhiirA1_397168"/>
<name>A0A2I1FWA8_9GLOM</name>
<dbReference type="Proteomes" id="UP000234323">
    <property type="component" value="Unassembled WGS sequence"/>
</dbReference>
<proteinExistence type="predicted"/>
<keyword evidence="2" id="KW-1185">Reference proteome</keyword>
<dbReference type="VEuPathDB" id="FungiDB:RhiirFUN_002897"/>
<dbReference type="EMBL" id="LLXI01000035">
    <property type="protein sequence ID" value="PKY38669.1"/>
    <property type="molecule type" value="Genomic_DNA"/>
</dbReference>
<gene>
    <name evidence="1" type="ORF">RhiirA4_451696</name>
</gene>
<reference evidence="1 2" key="1">
    <citation type="submission" date="2015-10" db="EMBL/GenBank/DDBJ databases">
        <title>Genome analyses suggest a sexual origin of heterokaryosis in a supposedly ancient asexual fungus.</title>
        <authorList>
            <person name="Ropars J."/>
            <person name="Sedzielewska K."/>
            <person name="Noel J."/>
            <person name="Charron P."/>
            <person name="Farinelli L."/>
            <person name="Marton T."/>
            <person name="Kruger M."/>
            <person name="Pelin A."/>
            <person name="Brachmann A."/>
            <person name="Corradi N."/>
        </authorList>
    </citation>
    <scope>NUCLEOTIDE SEQUENCE [LARGE SCALE GENOMIC DNA]</scope>
    <source>
        <strain evidence="1 2">A4</strain>
    </source>
</reference>
<dbReference type="AlphaFoldDB" id="A0A2I1FWA8"/>
<comment type="caution">
    <text evidence="1">The sequence shown here is derived from an EMBL/GenBank/DDBJ whole genome shotgun (WGS) entry which is preliminary data.</text>
</comment>
<evidence type="ECO:0000313" key="1">
    <source>
        <dbReference type="EMBL" id="PKY38669.1"/>
    </source>
</evidence>
<protein>
    <submittedName>
        <fullName evidence="1">Uncharacterized protein</fullName>
    </submittedName>
</protein>
<sequence length="100" mass="10884">MAVLSLEEALSLIPPPIIYSPGCTTSKAITKANGGPPTRVLLWEDFFGEVNVEEISEILGTYNHFASKLEHLQTSIYQTSIEFPDGACKNDVLSIKKGSD</sequence>
<accession>A0A2I1FWA8</accession>
<organism evidence="1 2">
    <name type="scientific">Rhizophagus irregularis</name>
    <dbReference type="NCBI Taxonomy" id="588596"/>
    <lineage>
        <taxon>Eukaryota</taxon>
        <taxon>Fungi</taxon>
        <taxon>Fungi incertae sedis</taxon>
        <taxon>Mucoromycota</taxon>
        <taxon>Glomeromycotina</taxon>
        <taxon>Glomeromycetes</taxon>
        <taxon>Glomerales</taxon>
        <taxon>Glomeraceae</taxon>
        <taxon>Rhizophagus</taxon>
    </lineage>
</organism>